<proteinExistence type="predicted"/>
<organismHost>
    <name type="scientific">Lepidoptera</name>
    <name type="common">moths &amp; butterflies</name>
    <dbReference type="NCBI Taxonomy" id="7088"/>
</organismHost>
<organism evidence="1 2">
    <name type="scientific">Rachiplusia ou multiple nucleopolyhedrovirus (strain R1)</name>
    <name type="common">RoMNPV</name>
    <dbReference type="NCBI Taxonomy" id="654904"/>
    <lineage>
        <taxon>Viruses</taxon>
        <taxon>Viruses incertae sedis</taxon>
        <taxon>Naldaviricetes</taxon>
        <taxon>Lefavirales</taxon>
        <taxon>Baculoviridae</taxon>
        <taxon>Alphabaculovirus</taxon>
        <taxon>Alphabaculovirus raous</taxon>
    </lineage>
</organism>
<dbReference type="Proteomes" id="UP000007020">
    <property type="component" value="Segment"/>
</dbReference>
<reference evidence="1 2" key="1">
    <citation type="journal article" date="1999" name="J. Gen. Virol.">
        <title>The nucleopolyhedroviruses of Rachiplusia ou and Anagrapha falcifera are isolates of the same virus.</title>
        <authorList>
            <person name="Harrison R.L."/>
            <person name="Bonning B.C."/>
        </authorList>
    </citation>
    <scope>NUCLEOTIDE SEQUENCE [LARGE SCALE GENOMIC DNA]</scope>
    <source>
        <strain evidence="2">R1</strain>
    </source>
</reference>
<name>Q8B9E7_NPVR1</name>
<evidence type="ECO:0008006" key="3">
    <source>
        <dbReference type="Google" id="ProtNLM"/>
    </source>
</evidence>
<sequence>MSKYALLQKMIISELLFLNDNVNYATNKLFSKDQANGELHKLLAMLLNYKKSNENTPNIKFDLKNLSFMLENKDKIDIIQFDDIKNFVQPAIVNLFESHNRSLNNYSTELSTLLEDGNENLVPNIADIDNIKLSHMQLARLLCYTAVVESRNSKPWKTIFNNNDTNVLTDSFFNHIMNILNMIKTNQGSLAHNVSVVYHIDNIQLNLQNKLKPRSITIEIVDKDKFENKHSDIEVCYVMNNSLHPQDVNSQQTLICSSFVELNVLPFCLYNDTLPDDQSMSVFNLYKFEQTKNKSVSKPSRLGNVMFVNSLIDKPITRETIVNIINSYHNACQNLKRSGHRVVGDYRAYQRDYKLAALDFIILMLVTSITHRTLKYNMLNIHEKMFQELKTVVCKHNAAKLYDILINYDINKEPLNNFRYNYEVL</sequence>
<dbReference type="EMBL" id="AY145471">
    <property type="protein sequence ID" value="AAN28037.1"/>
    <property type="molecule type" value="Genomic_DNA"/>
</dbReference>
<accession>Q8B9E7</accession>
<organismHost>
    <name type="scientific">Helicoverpa zea</name>
    <name type="common">Corn earworm moth</name>
    <name type="synonym">Heliothis zea</name>
    <dbReference type="NCBI Taxonomy" id="7113"/>
</organismHost>
<organismHost>
    <name type="scientific">Ostrinia nubilalis</name>
    <name type="common">European corn borer</name>
    <name type="synonym">Pyralis nubilalis</name>
    <dbReference type="NCBI Taxonomy" id="29057"/>
</organismHost>
<reference evidence="1 2" key="2">
    <citation type="journal article" date="2003" name="J. Gen. Virol.">
        <title>Comparative analysis of the genomes of Rachiplusia ou and Autographa californica multiple nucleopolyhedroviruses.</title>
        <authorList>
            <person name="Harrison R.L."/>
            <person name="Bonning B.C."/>
        </authorList>
    </citation>
    <scope>NUCLEOTIDE SEQUENCE [LARGE SCALE GENOMIC DNA]</scope>
    <source>
        <strain evidence="2">R1</strain>
    </source>
</reference>
<keyword evidence="2" id="KW-1185">Reference proteome</keyword>
<evidence type="ECO:0000313" key="2">
    <source>
        <dbReference type="Proteomes" id="UP000007020"/>
    </source>
</evidence>
<protein>
    <recommendedName>
        <fullName evidence="3">PARG</fullName>
    </recommendedName>
</protein>
<evidence type="ECO:0000313" key="1">
    <source>
        <dbReference type="EMBL" id="AAN28037.1"/>
    </source>
</evidence>